<name>A0ABQ7XF23_BRANA</name>
<dbReference type="Proteomes" id="UP000824890">
    <property type="component" value="Unassembled WGS sequence"/>
</dbReference>
<sequence>MIYEISVFEIKMKKRKLMPNEKEDNDNKVQPIKYDPENFRGSGNSLSMPPITYARLRMHQGSIGHLERRMHTVEGTIAVLKNHWTRAEEDIRRFIEVQPIKYDPENFRGSGNSLSMPPIVRCVYF</sequence>
<keyword evidence="3" id="KW-1185">Reference proteome</keyword>
<evidence type="ECO:0000313" key="3">
    <source>
        <dbReference type="Proteomes" id="UP000824890"/>
    </source>
</evidence>
<accession>A0ABQ7XF23</accession>
<protein>
    <submittedName>
        <fullName evidence="2">Uncharacterized protein</fullName>
    </submittedName>
</protein>
<dbReference type="EMBL" id="JAGKQM010000383">
    <property type="protein sequence ID" value="KAH0854529.1"/>
    <property type="molecule type" value="Genomic_DNA"/>
</dbReference>
<organism evidence="2 3">
    <name type="scientific">Brassica napus</name>
    <name type="common">Rape</name>
    <dbReference type="NCBI Taxonomy" id="3708"/>
    <lineage>
        <taxon>Eukaryota</taxon>
        <taxon>Viridiplantae</taxon>
        <taxon>Streptophyta</taxon>
        <taxon>Embryophyta</taxon>
        <taxon>Tracheophyta</taxon>
        <taxon>Spermatophyta</taxon>
        <taxon>Magnoliopsida</taxon>
        <taxon>eudicotyledons</taxon>
        <taxon>Gunneridae</taxon>
        <taxon>Pentapetalae</taxon>
        <taxon>rosids</taxon>
        <taxon>malvids</taxon>
        <taxon>Brassicales</taxon>
        <taxon>Brassicaceae</taxon>
        <taxon>Brassiceae</taxon>
        <taxon>Brassica</taxon>
    </lineage>
</organism>
<evidence type="ECO:0000313" key="2">
    <source>
        <dbReference type="EMBL" id="KAH0854529.1"/>
    </source>
</evidence>
<gene>
    <name evidence="2" type="ORF">HID58_063677</name>
</gene>
<reference evidence="2 3" key="1">
    <citation type="submission" date="2021-05" db="EMBL/GenBank/DDBJ databases">
        <title>Genome Assembly of Synthetic Allotetraploid Brassica napus Reveals Homoeologous Exchanges between Subgenomes.</title>
        <authorList>
            <person name="Davis J.T."/>
        </authorList>
    </citation>
    <scope>NUCLEOTIDE SEQUENCE [LARGE SCALE GENOMIC DNA]</scope>
    <source>
        <strain evidence="3">cv. Da-Ae</strain>
        <tissue evidence="2">Seedling</tissue>
    </source>
</reference>
<feature type="region of interest" description="Disordered" evidence="1">
    <location>
        <begin position="19"/>
        <end position="46"/>
    </location>
</feature>
<proteinExistence type="predicted"/>
<evidence type="ECO:0000256" key="1">
    <source>
        <dbReference type="SAM" id="MobiDB-lite"/>
    </source>
</evidence>
<comment type="caution">
    <text evidence="2">The sequence shown here is derived from an EMBL/GenBank/DDBJ whole genome shotgun (WGS) entry which is preliminary data.</text>
</comment>